<feature type="chain" id="PRO_5016792579" evidence="2">
    <location>
        <begin position="30"/>
        <end position="415"/>
    </location>
</feature>
<evidence type="ECO:0000259" key="3">
    <source>
        <dbReference type="Pfam" id="PF04471"/>
    </source>
</evidence>
<dbReference type="InterPro" id="IPR011335">
    <property type="entry name" value="Restrct_endonuc-II-like"/>
</dbReference>
<dbReference type="InterPro" id="IPR011856">
    <property type="entry name" value="tRNA_endonuc-like_dom_sf"/>
</dbReference>
<dbReference type="PANTHER" id="PTHR30015:SF6">
    <property type="entry name" value="SLL1429 PROTEIN"/>
    <property type="match status" value="1"/>
</dbReference>
<dbReference type="PANTHER" id="PTHR30015">
    <property type="entry name" value="MRR RESTRICTION SYSTEM PROTEIN"/>
    <property type="match status" value="1"/>
</dbReference>
<keyword evidence="1" id="KW-0812">Transmembrane</keyword>
<evidence type="ECO:0000256" key="1">
    <source>
        <dbReference type="SAM" id="Phobius"/>
    </source>
</evidence>
<sequence length="415" mass="44844">MTGVRKGNIARIARLVAALCLTGAHGASAQAAAETAVGEAGAPYHIVAHAPGCSTAAAARHLAHGAMAAGCHRMDATAERWTLLSREGDVIALRGETPRAGAGRHERIMYFRARDVAPAAPGIVEWARRRWHDGSTAIRGLLFPASPAPVMDATARAAGGGPRHGLSRWLSYWLSYWRGVLAAGLAMMVGWPVLRGMVRWRRGRRARAICAALIARHADTLRLRRRQLLARNSYGVAKPEKWHRERDEFAATILRPALRAAGLMAQWPRLGPWVAARTEQAADGPVPRPDIVGPGMDPLDYEQHCAAELRHDGWRADTTIGSGDQGADIIATRRGLRMVVQCKLYSRTVGNEAVQQVSAARAHYGAAVAVVVSNAPYTRAAQQLARTNGVWLLHHDELRGLSRRLKDGGTRATSA</sequence>
<dbReference type="AlphaFoldDB" id="A0A365YUT0"/>
<feature type="transmembrane region" description="Helical" evidence="1">
    <location>
        <begin position="176"/>
        <end position="194"/>
    </location>
</feature>
<keyword evidence="4" id="KW-0255">Endonuclease</keyword>
<dbReference type="OrthoDB" id="9797274at2"/>
<dbReference type="InterPro" id="IPR007560">
    <property type="entry name" value="Restrct_endonuc_IV_Mrr"/>
</dbReference>
<feature type="signal peptide" evidence="2">
    <location>
        <begin position="1"/>
        <end position="29"/>
    </location>
</feature>
<reference evidence="4 5" key="1">
    <citation type="submission" date="2018-05" db="EMBL/GenBank/DDBJ databases">
        <title>Komagataeibacter cocois sp. nov., for a novel cellulose- producing strain isolated from coconut milk.</title>
        <authorList>
            <person name="Liu L."/>
            <person name="Wang Y."/>
            <person name="Liu S."/>
            <person name="Bi J."/>
            <person name="Chen H."/>
            <person name="Deng J."/>
            <person name="Zhang C."/>
            <person name="Hu Q."/>
            <person name="Li C."/>
        </authorList>
    </citation>
    <scope>NUCLEOTIDE SEQUENCE [LARGE SCALE GENOMIC DNA]</scope>
    <source>
        <strain evidence="4 5">WE7</strain>
    </source>
</reference>
<keyword evidence="4" id="KW-0378">Hydrolase</keyword>
<feature type="domain" description="Restriction endonuclease type IV Mrr" evidence="3">
    <location>
        <begin position="296"/>
        <end position="400"/>
    </location>
</feature>
<dbReference type="Proteomes" id="UP000252680">
    <property type="component" value="Unassembled WGS sequence"/>
</dbReference>
<comment type="caution">
    <text evidence="4">The sequence shown here is derived from an EMBL/GenBank/DDBJ whole genome shotgun (WGS) entry which is preliminary data.</text>
</comment>
<dbReference type="GO" id="GO:0009307">
    <property type="term" value="P:DNA restriction-modification system"/>
    <property type="evidence" value="ECO:0007669"/>
    <property type="project" value="InterPro"/>
</dbReference>
<dbReference type="Pfam" id="PF04471">
    <property type="entry name" value="Mrr_cat"/>
    <property type="match status" value="1"/>
</dbReference>
<dbReference type="GO" id="GO:0003677">
    <property type="term" value="F:DNA binding"/>
    <property type="evidence" value="ECO:0007669"/>
    <property type="project" value="InterPro"/>
</dbReference>
<name>A0A365YUT0_9PROT</name>
<gene>
    <name evidence="4" type="ORF">NJLHNGOC_09100</name>
</gene>
<evidence type="ECO:0000256" key="2">
    <source>
        <dbReference type="SAM" id="SignalP"/>
    </source>
</evidence>
<evidence type="ECO:0000313" key="4">
    <source>
        <dbReference type="EMBL" id="RBM06784.1"/>
    </source>
</evidence>
<evidence type="ECO:0000313" key="5">
    <source>
        <dbReference type="Proteomes" id="UP000252680"/>
    </source>
</evidence>
<accession>A0A365YUT0</accession>
<dbReference type="SUPFAM" id="SSF52980">
    <property type="entry name" value="Restriction endonuclease-like"/>
    <property type="match status" value="1"/>
</dbReference>
<keyword evidence="2" id="KW-0732">Signal</keyword>
<keyword evidence="1" id="KW-1133">Transmembrane helix</keyword>
<protein>
    <submittedName>
        <fullName evidence="4">Restriction endonuclease</fullName>
    </submittedName>
</protein>
<dbReference type="EMBL" id="QEXL01000010">
    <property type="protein sequence ID" value="RBM06784.1"/>
    <property type="molecule type" value="Genomic_DNA"/>
</dbReference>
<proteinExistence type="predicted"/>
<keyword evidence="1" id="KW-0472">Membrane</keyword>
<dbReference type="InterPro" id="IPR052906">
    <property type="entry name" value="Type_IV_Methyl-Rstrct_Enzyme"/>
</dbReference>
<dbReference type="GO" id="GO:0015666">
    <property type="term" value="F:restriction endodeoxyribonuclease activity"/>
    <property type="evidence" value="ECO:0007669"/>
    <property type="project" value="TreeGrafter"/>
</dbReference>
<keyword evidence="5" id="KW-1185">Reference proteome</keyword>
<dbReference type="Gene3D" id="3.40.1350.10">
    <property type="match status" value="1"/>
</dbReference>
<organism evidence="4 5">
    <name type="scientific">Novacetimonas cocois</name>
    <dbReference type="NCBI Taxonomy" id="1747507"/>
    <lineage>
        <taxon>Bacteria</taxon>
        <taxon>Pseudomonadati</taxon>
        <taxon>Pseudomonadota</taxon>
        <taxon>Alphaproteobacteria</taxon>
        <taxon>Acetobacterales</taxon>
        <taxon>Acetobacteraceae</taxon>
        <taxon>Novacetimonas</taxon>
    </lineage>
</organism>
<keyword evidence="4" id="KW-0540">Nuclease</keyword>